<feature type="region of interest" description="Disordered" evidence="5">
    <location>
        <begin position="275"/>
        <end position="302"/>
    </location>
</feature>
<evidence type="ECO:0000256" key="1">
    <source>
        <dbReference type="ARBA" id="ARBA00007749"/>
    </source>
</evidence>
<dbReference type="InterPro" id="IPR001279">
    <property type="entry name" value="Metallo-B-lactamas"/>
</dbReference>
<organism evidence="8 9">
    <name type="scientific">Cystobacter fuscus (strain ATCC 25194 / DSM 2262 / NBRC 100088 / M29)</name>
    <dbReference type="NCBI Taxonomy" id="1242864"/>
    <lineage>
        <taxon>Bacteria</taxon>
        <taxon>Pseudomonadati</taxon>
        <taxon>Myxococcota</taxon>
        <taxon>Myxococcia</taxon>
        <taxon>Myxococcales</taxon>
        <taxon>Cystobacterineae</taxon>
        <taxon>Archangiaceae</taxon>
        <taxon>Cystobacter</taxon>
    </lineage>
</organism>
<dbReference type="Proteomes" id="UP000011682">
    <property type="component" value="Unassembled WGS sequence"/>
</dbReference>
<protein>
    <recommendedName>
        <fullName evidence="7">Metallo-beta-lactamase domain-containing protein</fullName>
    </recommendedName>
</protein>
<dbReference type="SMART" id="SM00849">
    <property type="entry name" value="Lactamase_B"/>
    <property type="match status" value="1"/>
</dbReference>
<keyword evidence="4" id="KW-0862">Zinc</keyword>
<keyword evidence="2" id="KW-0479">Metal-binding</keyword>
<keyword evidence="3" id="KW-0378">Hydrolase</keyword>
<dbReference type="EMBL" id="ANAH02000004">
    <property type="protein sequence ID" value="EPX63932.1"/>
    <property type="molecule type" value="Genomic_DNA"/>
</dbReference>
<feature type="chain" id="PRO_5004554851" description="Metallo-beta-lactamase domain-containing protein" evidence="6">
    <location>
        <begin position="27"/>
        <end position="302"/>
    </location>
</feature>
<dbReference type="AlphaFoldDB" id="S9PN76"/>
<sequence>MKRFFSALAAFSFAALSFAAGGTASAAPSDVRMYRLDCGHMTLGDLSVMSDEGLYKNRSYDIVMSCYLIKHGNDWVLWDTGLPKKYLAGPITEGSFTTKLDRTIVDQIGELGLRPDDIKYVAVSHSHFDHSGQVDDFPNATLIIQRAELEAMADTERASSHYIVGELFSSHVSGKDLKRVRVVDGDVDLFGDGTLTTIQTPGHTPGSMALLLKLDNAGYHVLSGDQWHFRENYERHQVPTWNYDHDETIASGKKLDAVIARTHAKLIIQHEPADNKKLPTAYGQERGRVEGRAGAEGPKEGR</sequence>
<evidence type="ECO:0000259" key="7">
    <source>
        <dbReference type="SMART" id="SM00849"/>
    </source>
</evidence>
<evidence type="ECO:0000256" key="3">
    <source>
        <dbReference type="ARBA" id="ARBA00022801"/>
    </source>
</evidence>
<dbReference type="OrthoDB" id="9773738at2"/>
<keyword evidence="9" id="KW-1185">Reference proteome</keyword>
<dbReference type="SUPFAM" id="SSF56281">
    <property type="entry name" value="Metallo-hydrolase/oxidoreductase"/>
    <property type="match status" value="1"/>
</dbReference>
<dbReference type="Gene3D" id="3.60.15.10">
    <property type="entry name" value="Ribonuclease Z/Hydroxyacylglutathione hydrolase-like"/>
    <property type="match status" value="1"/>
</dbReference>
<keyword evidence="6" id="KW-0732">Signal</keyword>
<dbReference type="eggNOG" id="COG0491">
    <property type="taxonomic scope" value="Bacteria"/>
</dbReference>
<dbReference type="InterPro" id="IPR036866">
    <property type="entry name" value="RibonucZ/Hydroxyglut_hydro"/>
</dbReference>
<evidence type="ECO:0000256" key="5">
    <source>
        <dbReference type="SAM" id="MobiDB-lite"/>
    </source>
</evidence>
<feature type="domain" description="Metallo-beta-lactamase" evidence="7">
    <location>
        <begin position="63"/>
        <end position="270"/>
    </location>
</feature>
<dbReference type="Pfam" id="PF00753">
    <property type="entry name" value="Lactamase_B"/>
    <property type="match status" value="1"/>
</dbReference>
<reference evidence="8" key="1">
    <citation type="submission" date="2013-05" db="EMBL/GenBank/DDBJ databases">
        <title>Genome assembly of Cystobacter fuscus DSM 2262.</title>
        <authorList>
            <person name="Sharma G."/>
            <person name="Khatri I."/>
            <person name="Kaur C."/>
            <person name="Mayilraj S."/>
            <person name="Subramanian S."/>
        </authorList>
    </citation>
    <scope>NUCLEOTIDE SEQUENCE [LARGE SCALE GENOMIC DNA]</scope>
    <source>
        <strain evidence="8">DSM 2262</strain>
    </source>
</reference>
<comment type="caution">
    <text evidence="8">The sequence shown here is derived from an EMBL/GenBank/DDBJ whole genome shotgun (WGS) entry which is preliminary data.</text>
</comment>
<evidence type="ECO:0000256" key="6">
    <source>
        <dbReference type="SAM" id="SignalP"/>
    </source>
</evidence>
<evidence type="ECO:0000256" key="2">
    <source>
        <dbReference type="ARBA" id="ARBA00022723"/>
    </source>
</evidence>
<comment type="similarity">
    <text evidence="1">Belongs to the metallo-beta-lactamase superfamily.</text>
</comment>
<evidence type="ECO:0000313" key="8">
    <source>
        <dbReference type="EMBL" id="EPX63932.1"/>
    </source>
</evidence>
<dbReference type="CDD" id="cd07729">
    <property type="entry name" value="AHL_lactonase_MBL-fold"/>
    <property type="match status" value="1"/>
</dbReference>
<evidence type="ECO:0000313" key="9">
    <source>
        <dbReference type="Proteomes" id="UP000011682"/>
    </source>
</evidence>
<dbReference type="GO" id="GO:0046872">
    <property type="term" value="F:metal ion binding"/>
    <property type="evidence" value="ECO:0007669"/>
    <property type="project" value="UniProtKB-KW"/>
</dbReference>
<dbReference type="GO" id="GO:0016787">
    <property type="term" value="F:hydrolase activity"/>
    <property type="evidence" value="ECO:0007669"/>
    <property type="project" value="UniProtKB-KW"/>
</dbReference>
<name>S9PN76_CYSF2</name>
<dbReference type="PANTHER" id="PTHR42978">
    <property type="entry name" value="QUORUM-QUENCHING LACTONASE YTNP-RELATED-RELATED"/>
    <property type="match status" value="1"/>
</dbReference>
<gene>
    <name evidence="8" type="ORF">D187_005065</name>
</gene>
<dbReference type="PANTHER" id="PTHR42978:SF3">
    <property type="entry name" value="BLR3078 PROTEIN"/>
    <property type="match status" value="1"/>
</dbReference>
<evidence type="ECO:0000256" key="4">
    <source>
        <dbReference type="ARBA" id="ARBA00022833"/>
    </source>
</evidence>
<feature type="compositionally biased region" description="Basic and acidic residues" evidence="5">
    <location>
        <begin position="285"/>
        <end position="302"/>
    </location>
</feature>
<accession>S9PN76</accession>
<dbReference type="InterPro" id="IPR051013">
    <property type="entry name" value="MBL_superfamily_lactonases"/>
</dbReference>
<feature type="signal peptide" evidence="6">
    <location>
        <begin position="1"/>
        <end position="26"/>
    </location>
</feature>
<proteinExistence type="inferred from homology"/>